<reference evidence="2 3" key="1">
    <citation type="submission" date="2022-11" db="EMBL/GenBank/DDBJ databases">
        <title>Study of microbial diversity in lake waters.</title>
        <authorList>
            <person name="Zhang J."/>
        </authorList>
    </citation>
    <scope>NUCLEOTIDE SEQUENCE [LARGE SCALE GENOMIC DNA]</scope>
    <source>
        <strain evidence="2 3">DT12</strain>
    </source>
</reference>
<accession>A0ABT3X250</accession>
<dbReference type="Pfam" id="PF02607">
    <property type="entry name" value="B12-binding_2"/>
    <property type="match status" value="1"/>
</dbReference>
<dbReference type="PROSITE" id="PS51332">
    <property type="entry name" value="B12_BINDING"/>
    <property type="match status" value="1"/>
</dbReference>
<dbReference type="EMBL" id="JAPMLT010000008">
    <property type="protein sequence ID" value="MCX7570974.1"/>
    <property type="molecule type" value="Genomic_DNA"/>
</dbReference>
<organism evidence="2 3">
    <name type="scientific">Tumebacillus lacus</name>
    <dbReference type="NCBI Taxonomy" id="2995335"/>
    <lineage>
        <taxon>Bacteria</taxon>
        <taxon>Bacillati</taxon>
        <taxon>Bacillota</taxon>
        <taxon>Bacilli</taxon>
        <taxon>Bacillales</taxon>
        <taxon>Alicyclobacillaceae</taxon>
        <taxon>Tumebacillus</taxon>
    </lineage>
</organism>
<dbReference type="Pfam" id="PF02310">
    <property type="entry name" value="B12-binding"/>
    <property type="match status" value="1"/>
</dbReference>
<dbReference type="InterPro" id="IPR006158">
    <property type="entry name" value="Cobalamin-bd"/>
</dbReference>
<dbReference type="InterPro" id="IPR003759">
    <property type="entry name" value="Cbl-bd_cap"/>
</dbReference>
<protein>
    <submittedName>
        <fullName evidence="2">B12-binding domain-containing protein</fullName>
    </submittedName>
</protein>
<dbReference type="Gene3D" id="1.10.1240.10">
    <property type="entry name" value="Methionine synthase domain"/>
    <property type="match status" value="1"/>
</dbReference>
<dbReference type="RefSeq" id="WP_267152226.1">
    <property type="nucleotide sequence ID" value="NZ_JAPMLT010000008.1"/>
</dbReference>
<dbReference type="SUPFAM" id="SSF52242">
    <property type="entry name" value="Cobalamin (vitamin B12)-binding domain"/>
    <property type="match status" value="1"/>
</dbReference>
<dbReference type="CDD" id="cd02065">
    <property type="entry name" value="B12-binding_like"/>
    <property type="match status" value="1"/>
</dbReference>
<proteinExistence type="predicted"/>
<evidence type="ECO:0000313" key="3">
    <source>
        <dbReference type="Proteomes" id="UP001208017"/>
    </source>
</evidence>
<sequence length="183" mass="20357">MSFEVERFANHLLAGDQRAAWAEVMTSQQAGHNSLYIFDQVITKAMEHIGTLWEQNEITVADEHLATSVCDVVLTYCESLFLEAGQALAAKPAGRAMFFCLESERHYLEIKMVSLLFKQAGWEVQFLGPDLPLEYAIAKAAKWKPDVIGISVSIAYHLPHPVPSRPLSAANDDRKASIGRLMP</sequence>
<dbReference type="InterPro" id="IPR036724">
    <property type="entry name" value="Cobalamin-bd_sf"/>
</dbReference>
<feature type="domain" description="B12-binding" evidence="1">
    <location>
        <begin position="93"/>
        <end position="159"/>
    </location>
</feature>
<evidence type="ECO:0000259" key="1">
    <source>
        <dbReference type="PROSITE" id="PS51332"/>
    </source>
</evidence>
<evidence type="ECO:0000313" key="2">
    <source>
        <dbReference type="EMBL" id="MCX7570974.1"/>
    </source>
</evidence>
<dbReference type="SUPFAM" id="SSF47644">
    <property type="entry name" value="Methionine synthase domain"/>
    <property type="match status" value="1"/>
</dbReference>
<gene>
    <name evidence="2" type="ORF">OS242_13575</name>
</gene>
<comment type="caution">
    <text evidence="2">The sequence shown here is derived from an EMBL/GenBank/DDBJ whole genome shotgun (WGS) entry which is preliminary data.</text>
</comment>
<dbReference type="InterPro" id="IPR036594">
    <property type="entry name" value="Meth_synthase_dom"/>
</dbReference>
<dbReference type="Gene3D" id="3.40.50.280">
    <property type="entry name" value="Cobalamin-binding domain"/>
    <property type="match status" value="1"/>
</dbReference>
<name>A0ABT3X250_9BACL</name>
<keyword evidence="3" id="KW-1185">Reference proteome</keyword>
<dbReference type="Proteomes" id="UP001208017">
    <property type="component" value="Unassembled WGS sequence"/>
</dbReference>